<organism evidence="1 2">
    <name type="scientific">Racocetra persica</name>
    <dbReference type="NCBI Taxonomy" id="160502"/>
    <lineage>
        <taxon>Eukaryota</taxon>
        <taxon>Fungi</taxon>
        <taxon>Fungi incertae sedis</taxon>
        <taxon>Mucoromycota</taxon>
        <taxon>Glomeromycotina</taxon>
        <taxon>Glomeromycetes</taxon>
        <taxon>Diversisporales</taxon>
        <taxon>Gigasporaceae</taxon>
        <taxon>Racocetra</taxon>
    </lineage>
</organism>
<evidence type="ECO:0000313" key="1">
    <source>
        <dbReference type="EMBL" id="CAG8813810.1"/>
    </source>
</evidence>
<feature type="non-terminal residue" evidence="1">
    <location>
        <position position="308"/>
    </location>
</feature>
<comment type="caution">
    <text evidence="1">The sequence shown here is derived from an EMBL/GenBank/DDBJ whole genome shotgun (WGS) entry which is preliminary data.</text>
</comment>
<gene>
    <name evidence="1" type="ORF">RPERSI_LOCUS23847</name>
</gene>
<name>A0ACA9RX31_9GLOM</name>
<sequence length="308" mass="33713">NPDGKIGDFPTSNTDVVNREDIDKIRITGPEAELEKMARLIFLKDDVKDTKSDAKGSFAFEIPETTVGTSQDAILNLVAADFTGALTAENIISINDTSYNGKRAGTNEPSVVVDRDDQKQAFLDLEQKLADVETNFPGGKNFTRGPELTLTDTSAEIGGFVNKDNTGLKSYFHGTWGSETVPDKTGDENIKHFLYSLTDEAGLTKKTEVAQIYANGFTFNDDSNEFRKTTNGVLYKGFPVIDPKAVATAGATNADDITFTPAPGDRYSKAAIDMFRHKDSFPIELPDNIKVTNPPIKLFESNKREDCC</sequence>
<feature type="non-terminal residue" evidence="1">
    <location>
        <position position="1"/>
    </location>
</feature>
<reference evidence="1" key="1">
    <citation type="submission" date="2021-06" db="EMBL/GenBank/DDBJ databases">
        <authorList>
            <person name="Kallberg Y."/>
            <person name="Tangrot J."/>
            <person name="Rosling A."/>
        </authorList>
    </citation>
    <scope>NUCLEOTIDE SEQUENCE</scope>
    <source>
        <strain evidence="1">MA461A</strain>
    </source>
</reference>
<dbReference type="Proteomes" id="UP000789920">
    <property type="component" value="Unassembled WGS sequence"/>
</dbReference>
<keyword evidence="2" id="KW-1185">Reference proteome</keyword>
<dbReference type="EMBL" id="CAJVQC010075382">
    <property type="protein sequence ID" value="CAG8813810.1"/>
    <property type="molecule type" value="Genomic_DNA"/>
</dbReference>
<protein>
    <submittedName>
        <fullName evidence="1">19143_t:CDS:1</fullName>
    </submittedName>
</protein>
<accession>A0ACA9RX31</accession>
<evidence type="ECO:0000313" key="2">
    <source>
        <dbReference type="Proteomes" id="UP000789920"/>
    </source>
</evidence>
<proteinExistence type="predicted"/>